<evidence type="ECO:0008006" key="3">
    <source>
        <dbReference type="Google" id="ProtNLM"/>
    </source>
</evidence>
<dbReference type="Proteomes" id="UP000660862">
    <property type="component" value="Unassembled WGS sequence"/>
</dbReference>
<accession>A0A917HXK6</accession>
<reference evidence="1" key="1">
    <citation type="journal article" date="2014" name="Int. J. Syst. Evol. Microbiol.">
        <title>Complete genome sequence of Corynebacterium casei LMG S-19264T (=DSM 44701T), isolated from a smear-ripened cheese.</title>
        <authorList>
            <consortium name="US DOE Joint Genome Institute (JGI-PGF)"/>
            <person name="Walter F."/>
            <person name="Albersmeier A."/>
            <person name="Kalinowski J."/>
            <person name="Ruckert C."/>
        </authorList>
    </citation>
    <scope>NUCLEOTIDE SEQUENCE</scope>
    <source>
        <strain evidence="1">CGMCC 1.12195</strain>
    </source>
</reference>
<organism evidence="1 2">
    <name type="scientific">Parapedobacter pyrenivorans</name>
    <dbReference type="NCBI Taxonomy" id="1305674"/>
    <lineage>
        <taxon>Bacteria</taxon>
        <taxon>Pseudomonadati</taxon>
        <taxon>Bacteroidota</taxon>
        <taxon>Sphingobacteriia</taxon>
        <taxon>Sphingobacteriales</taxon>
        <taxon>Sphingobacteriaceae</taxon>
        <taxon>Parapedobacter</taxon>
    </lineage>
</organism>
<sequence>MIALSTLFLACTKEDNGPKSDNPYRLEANLLMDNTLFRNTLSDRNSKNTFEILEVTRKNDVLEVMVKGGGDGESFQFIWDGRVQESFPMGIRLIMLYNGEDESFDREKEITAVVNLQKIIGERNNVNDYHFNVVNGSKIQTVTLNPDGTTATESK</sequence>
<keyword evidence="2" id="KW-1185">Reference proteome</keyword>
<dbReference type="EMBL" id="BMER01000004">
    <property type="protein sequence ID" value="GGG96122.1"/>
    <property type="molecule type" value="Genomic_DNA"/>
</dbReference>
<reference evidence="1" key="2">
    <citation type="submission" date="2020-09" db="EMBL/GenBank/DDBJ databases">
        <authorList>
            <person name="Sun Q."/>
            <person name="Zhou Y."/>
        </authorList>
    </citation>
    <scope>NUCLEOTIDE SEQUENCE</scope>
    <source>
        <strain evidence="1">CGMCC 1.12195</strain>
    </source>
</reference>
<protein>
    <recommendedName>
        <fullName evidence="3">Lipoprotein</fullName>
    </recommendedName>
</protein>
<proteinExistence type="predicted"/>
<dbReference type="AlphaFoldDB" id="A0A917HXK6"/>
<evidence type="ECO:0000313" key="2">
    <source>
        <dbReference type="Proteomes" id="UP000660862"/>
    </source>
</evidence>
<comment type="caution">
    <text evidence="1">The sequence shown here is derived from an EMBL/GenBank/DDBJ whole genome shotgun (WGS) entry which is preliminary data.</text>
</comment>
<gene>
    <name evidence="1" type="ORF">GCM10007415_34150</name>
</gene>
<name>A0A917HXK6_9SPHI</name>
<evidence type="ECO:0000313" key="1">
    <source>
        <dbReference type="EMBL" id="GGG96122.1"/>
    </source>
</evidence>